<evidence type="ECO:0000313" key="5">
    <source>
        <dbReference type="EMBL" id="RVT91450.1"/>
    </source>
</evidence>
<feature type="domain" description="Zeta toxin" evidence="4">
    <location>
        <begin position="393"/>
        <end position="535"/>
    </location>
</feature>
<dbReference type="GO" id="GO:0016301">
    <property type="term" value="F:kinase activity"/>
    <property type="evidence" value="ECO:0007669"/>
    <property type="project" value="InterPro"/>
</dbReference>
<dbReference type="EMBL" id="SACL01000011">
    <property type="protein sequence ID" value="RVT91450.1"/>
    <property type="molecule type" value="Genomic_DNA"/>
</dbReference>
<dbReference type="GO" id="GO:0005524">
    <property type="term" value="F:ATP binding"/>
    <property type="evidence" value="ECO:0007669"/>
    <property type="project" value="UniProtKB-KW"/>
</dbReference>
<feature type="compositionally biased region" description="Gly residues" evidence="3">
    <location>
        <begin position="263"/>
        <end position="273"/>
    </location>
</feature>
<evidence type="ECO:0000313" key="6">
    <source>
        <dbReference type="Proteomes" id="UP000282957"/>
    </source>
</evidence>
<feature type="compositionally biased region" description="Basic and acidic residues" evidence="3">
    <location>
        <begin position="569"/>
        <end position="582"/>
    </location>
</feature>
<dbReference type="SUPFAM" id="SSF52540">
    <property type="entry name" value="P-loop containing nucleoside triphosphate hydrolases"/>
    <property type="match status" value="1"/>
</dbReference>
<feature type="compositionally biased region" description="Basic and acidic residues" evidence="3">
    <location>
        <begin position="193"/>
        <end position="202"/>
    </location>
</feature>
<feature type="compositionally biased region" description="Basic and acidic residues" evidence="3">
    <location>
        <begin position="276"/>
        <end position="299"/>
    </location>
</feature>
<evidence type="ECO:0000256" key="1">
    <source>
        <dbReference type="ARBA" id="ARBA00022741"/>
    </source>
</evidence>
<evidence type="ECO:0000256" key="2">
    <source>
        <dbReference type="ARBA" id="ARBA00022840"/>
    </source>
</evidence>
<keyword evidence="1" id="KW-0547">Nucleotide-binding</keyword>
<evidence type="ECO:0000256" key="3">
    <source>
        <dbReference type="SAM" id="MobiDB-lite"/>
    </source>
</evidence>
<reference evidence="5 6" key="1">
    <citation type="submission" date="2019-01" db="EMBL/GenBank/DDBJ databases">
        <authorList>
            <person name="Chen W.-M."/>
        </authorList>
    </citation>
    <scope>NUCLEOTIDE SEQUENCE [LARGE SCALE GENOMIC DNA]</scope>
    <source>
        <strain evidence="5 6">CCP-6</strain>
    </source>
</reference>
<dbReference type="InterPro" id="IPR010488">
    <property type="entry name" value="Zeta_toxin_domain"/>
</dbReference>
<feature type="region of interest" description="Disordered" evidence="3">
    <location>
        <begin position="552"/>
        <end position="621"/>
    </location>
</feature>
<organism evidence="5 6">
    <name type="scientific">Rhodovarius crocodyli</name>
    <dbReference type="NCBI Taxonomy" id="1979269"/>
    <lineage>
        <taxon>Bacteria</taxon>
        <taxon>Pseudomonadati</taxon>
        <taxon>Pseudomonadota</taxon>
        <taxon>Alphaproteobacteria</taxon>
        <taxon>Acetobacterales</taxon>
        <taxon>Roseomonadaceae</taxon>
        <taxon>Rhodovarius</taxon>
    </lineage>
</organism>
<keyword evidence="2" id="KW-0067">ATP-binding</keyword>
<dbReference type="Pfam" id="PF06414">
    <property type="entry name" value="Zeta_toxin"/>
    <property type="match status" value="1"/>
</dbReference>
<name>A0A437M159_9PROT</name>
<sequence length="635" mass="67416">MAGARQAGAQPRKPAATVKPDPRASTVEVGDEVYAHHPERGPMAVRVLAHGRDGFTGEAADGKRHPLRWNAMLGHKSRVAMNFDVIDKGQEGSIVQDDKGRRRFLAGDAGGNAAAPAANPAHPIADPLMDGLDRLAKALSGGKQVMFLKAGIANRPGLALRDTTDKAGHQTKRWVRSAPDAKQPRKPGQQDEGVIHDPRQTDLEDFTNAPHHKIGDSVGFQHGDVRGEGKIVSSGKDGVTLRDAAGQTHQVTHDALDKPKPAAGGGGGGGGNDGGDDGKKDGKGKPLDPDKLDYPDHRPGSAGADPKGGAGFSAAGHFAKFDAPDDATVHSVLANFPPDTASKMAAIDNKLAGVTETKTQHYKDGDYTPERKELHGKIVAHFLSPEKIAAATPAAGEKPTFTILGGRGGSGKSWFSGKVYDPTKAIVLDADEIKHMLPEYEGWNAYQVHEESGDLFDQITQVAQDLGLNIVHDATMKTPKKAVALAQAFKDGGYRVEAHYMHLPRAEAAKRAVKRFLGPTGRYVPPTVILGNTQNEAAFDQVKDIADAWSFRDNQNRDGSGPTLIAESPKNERDNQTREKQADGGNAGKDGQPGLPAARSDTNGQAAQVPAGSPRFQKGGWPGRALFFLKSWGRP</sequence>
<proteinExistence type="predicted"/>
<feature type="region of interest" description="Disordered" evidence="3">
    <location>
        <begin position="164"/>
        <end position="309"/>
    </location>
</feature>
<feature type="region of interest" description="Disordered" evidence="3">
    <location>
        <begin position="1"/>
        <end position="26"/>
    </location>
</feature>
<dbReference type="InterPro" id="IPR027417">
    <property type="entry name" value="P-loop_NTPase"/>
</dbReference>
<feature type="compositionally biased region" description="Basic and acidic residues" evidence="3">
    <location>
        <begin position="251"/>
        <end position="260"/>
    </location>
</feature>
<protein>
    <recommendedName>
        <fullName evidence="4">Zeta toxin domain-containing protein</fullName>
    </recommendedName>
</protein>
<keyword evidence="6" id="KW-1185">Reference proteome</keyword>
<comment type="caution">
    <text evidence="5">The sequence shown here is derived from an EMBL/GenBank/DDBJ whole genome shotgun (WGS) entry which is preliminary data.</text>
</comment>
<dbReference type="Gene3D" id="3.40.50.300">
    <property type="entry name" value="P-loop containing nucleotide triphosphate hydrolases"/>
    <property type="match status" value="1"/>
</dbReference>
<dbReference type="AlphaFoldDB" id="A0A437M159"/>
<dbReference type="Proteomes" id="UP000282957">
    <property type="component" value="Unassembled WGS sequence"/>
</dbReference>
<dbReference type="OrthoDB" id="6421666at2"/>
<evidence type="ECO:0000259" key="4">
    <source>
        <dbReference type="Pfam" id="PF06414"/>
    </source>
</evidence>
<accession>A0A437M159</accession>
<gene>
    <name evidence="5" type="ORF">EOD42_22605</name>
</gene>